<sequence length="167" mass="18994">MHKGMQYHLWSRLLGRMTSTQSMTLGRSKHNLSWAWTTSQLDRTRPSCTPNLRCRHASIHLAEGYREIHAVNVREMIFIMINVSFDMIIGAYLLVSSLVDDDDLILLILNGLPDEYNALKTTVHARLDPISMDQLCSLLCSESIHVEASLKHMQAAEAPDLFAYNTH</sequence>
<dbReference type="PANTHER" id="PTHR47481">
    <property type="match status" value="1"/>
</dbReference>
<evidence type="ECO:0000256" key="1">
    <source>
        <dbReference type="SAM" id="Phobius"/>
    </source>
</evidence>
<proteinExistence type="predicted"/>
<keyword evidence="1" id="KW-1133">Transmembrane helix</keyword>
<dbReference type="EMBL" id="SDRB02012119">
    <property type="protein sequence ID" value="THF98921.1"/>
    <property type="molecule type" value="Genomic_DNA"/>
</dbReference>
<protein>
    <submittedName>
        <fullName evidence="2">Uncharacterized protein</fullName>
    </submittedName>
</protein>
<evidence type="ECO:0000313" key="3">
    <source>
        <dbReference type="Proteomes" id="UP000306102"/>
    </source>
</evidence>
<feature type="transmembrane region" description="Helical" evidence="1">
    <location>
        <begin position="76"/>
        <end position="95"/>
    </location>
</feature>
<dbReference type="AlphaFoldDB" id="A0A4S4D8X3"/>
<organism evidence="2 3">
    <name type="scientific">Camellia sinensis var. sinensis</name>
    <name type="common">China tea</name>
    <dbReference type="NCBI Taxonomy" id="542762"/>
    <lineage>
        <taxon>Eukaryota</taxon>
        <taxon>Viridiplantae</taxon>
        <taxon>Streptophyta</taxon>
        <taxon>Embryophyta</taxon>
        <taxon>Tracheophyta</taxon>
        <taxon>Spermatophyta</taxon>
        <taxon>Magnoliopsida</taxon>
        <taxon>eudicotyledons</taxon>
        <taxon>Gunneridae</taxon>
        <taxon>Pentapetalae</taxon>
        <taxon>asterids</taxon>
        <taxon>Ericales</taxon>
        <taxon>Theaceae</taxon>
        <taxon>Camellia</taxon>
    </lineage>
</organism>
<gene>
    <name evidence="2" type="ORF">TEA_022128</name>
</gene>
<accession>A0A4S4D8X3</accession>
<reference evidence="2 3" key="1">
    <citation type="journal article" date="2018" name="Proc. Natl. Acad. Sci. U.S.A.">
        <title>Draft genome sequence of Camellia sinensis var. sinensis provides insights into the evolution of the tea genome and tea quality.</title>
        <authorList>
            <person name="Wei C."/>
            <person name="Yang H."/>
            <person name="Wang S."/>
            <person name="Zhao J."/>
            <person name="Liu C."/>
            <person name="Gao L."/>
            <person name="Xia E."/>
            <person name="Lu Y."/>
            <person name="Tai Y."/>
            <person name="She G."/>
            <person name="Sun J."/>
            <person name="Cao H."/>
            <person name="Tong W."/>
            <person name="Gao Q."/>
            <person name="Li Y."/>
            <person name="Deng W."/>
            <person name="Jiang X."/>
            <person name="Wang W."/>
            <person name="Chen Q."/>
            <person name="Zhang S."/>
            <person name="Li H."/>
            <person name="Wu J."/>
            <person name="Wang P."/>
            <person name="Li P."/>
            <person name="Shi C."/>
            <person name="Zheng F."/>
            <person name="Jian J."/>
            <person name="Huang B."/>
            <person name="Shan D."/>
            <person name="Shi M."/>
            <person name="Fang C."/>
            <person name="Yue Y."/>
            <person name="Li F."/>
            <person name="Li D."/>
            <person name="Wei S."/>
            <person name="Han B."/>
            <person name="Jiang C."/>
            <person name="Yin Y."/>
            <person name="Xia T."/>
            <person name="Zhang Z."/>
            <person name="Bennetzen J.L."/>
            <person name="Zhao S."/>
            <person name="Wan X."/>
        </authorList>
    </citation>
    <scope>NUCLEOTIDE SEQUENCE [LARGE SCALE GENOMIC DNA]</scope>
    <source>
        <strain evidence="3">cv. Shuchazao</strain>
        <tissue evidence="2">Leaf</tissue>
    </source>
</reference>
<dbReference type="PANTHER" id="PTHR47481:SF31">
    <property type="entry name" value="OS01G0873500 PROTEIN"/>
    <property type="match status" value="1"/>
</dbReference>
<name>A0A4S4D8X3_CAMSN</name>
<keyword evidence="1" id="KW-0812">Transmembrane</keyword>
<keyword evidence="1" id="KW-0472">Membrane</keyword>
<comment type="caution">
    <text evidence="2">The sequence shown here is derived from an EMBL/GenBank/DDBJ whole genome shotgun (WGS) entry which is preliminary data.</text>
</comment>
<dbReference type="Proteomes" id="UP000306102">
    <property type="component" value="Unassembled WGS sequence"/>
</dbReference>
<evidence type="ECO:0000313" key="2">
    <source>
        <dbReference type="EMBL" id="THF98921.1"/>
    </source>
</evidence>
<keyword evidence="3" id="KW-1185">Reference proteome</keyword>